<dbReference type="PANTHER" id="PTHR45624:SF61">
    <property type="entry name" value="MITOCHONDRIAL BASIC AMINO ACIDS TRANSPORTER"/>
    <property type="match status" value="1"/>
</dbReference>
<evidence type="ECO:0000256" key="7">
    <source>
        <dbReference type="ARBA" id="ARBA00023128"/>
    </source>
</evidence>
<dbReference type="RefSeq" id="XP_014678232.1">
    <property type="nucleotide sequence ID" value="XM_014822746.1"/>
</dbReference>
<dbReference type="InterPro" id="IPR018108">
    <property type="entry name" value="MCP_transmembrane"/>
</dbReference>
<dbReference type="RefSeq" id="XP_014678233.1">
    <property type="nucleotide sequence ID" value="XM_014822747.1"/>
</dbReference>
<evidence type="ECO:0000256" key="1">
    <source>
        <dbReference type="ARBA" id="ARBA00004225"/>
    </source>
</evidence>
<keyword evidence="3 10" id="KW-0813">Transport</keyword>
<dbReference type="InterPro" id="IPR050567">
    <property type="entry name" value="Mitochondrial_Carrier"/>
</dbReference>
<evidence type="ECO:0000256" key="4">
    <source>
        <dbReference type="ARBA" id="ARBA00022692"/>
    </source>
</evidence>
<dbReference type="Pfam" id="PF00153">
    <property type="entry name" value="Mito_carr"/>
    <property type="match status" value="3"/>
</dbReference>
<evidence type="ECO:0000256" key="10">
    <source>
        <dbReference type="RuleBase" id="RU000488"/>
    </source>
</evidence>
<feature type="repeat" description="Solcar" evidence="9">
    <location>
        <begin position="233"/>
        <end position="320"/>
    </location>
</feature>
<evidence type="ECO:0000313" key="14">
    <source>
        <dbReference type="RefSeq" id="XP_014678233.1"/>
    </source>
</evidence>
<keyword evidence="5" id="KW-0677">Repeat</keyword>
<dbReference type="PROSITE" id="PS50920">
    <property type="entry name" value="SOLCAR"/>
    <property type="match status" value="3"/>
</dbReference>
<dbReference type="PANTHER" id="PTHR45624">
    <property type="entry name" value="MITOCHONDRIAL BASIC AMINO ACIDS TRANSPORTER-RELATED"/>
    <property type="match status" value="1"/>
</dbReference>
<feature type="repeat" description="Solcar" evidence="9">
    <location>
        <begin position="123"/>
        <end position="224"/>
    </location>
</feature>
<evidence type="ECO:0000256" key="3">
    <source>
        <dbReference type="ARBA" id="ARBA00022448"/>
    </source>
</evidence>
<dbReference type="PRINTS" id="PR00926">
    <property type="entry name" value="MITOCARRIER"/>
</dbReference>
<evidence type="ECO:0000256" key="5">
    <source>
        <dbReference type="ARBA" id="ARBA00022737"/>
    </source>
</evidence>
<proteinExistence type="inferred from homology"/>
<keyword evidence="8 9" id="KW-0472">Membrane</keyword>
<feature type="repeat" description="Solcar" evidence="9">
    <location>
        <begin position="31"/>
        <end position="118"/>
    </location>
</feature>
<evidence type="ECO:0000313" key="12">
    <source>
        <dbReference type="Proteomes" id="UP000695022"/>
    </source>
</evidence>
<evidence type="ECO:0000256" key="2">
    <source>
        <dbReference type="ARBA" id="ARBA00006375"/>
    </source>
</evidence>
<gene>
    <name evidence="13 14" type="primary">LOC106818032</name>
</gene>
<organism evidence="12 14">
    <name type="scientific">Priapulus caudatus</name>
    <name type="common">Priapulid worm</name>
    <dbReference type="NCBI Taxonomy" id="37621"/>
    <lineage>
        <taxon>Eukaryota</taxon>
        <taxon>Metazoa</taxon>
        <taxon>Ecdysozoa</taxon>
        <taxon>Scalidophora</taxon>
        <taxon>Priapulida</taxon>
        <taxon>Priapulimorpha</taxon>
        <taxon>Priapulimorphida</taxon>
        <taxon>Priapulidae</taxon>
        <taxon>Priapulus</taxon>
    </lineage>
</organism>
<keyword evidence="12" id="KW-1185">Reference proteome</keyword>
<dbReference type="SUPFAM" id="SSF103506">
    <property type="entry name" value="Mitochondrial carrier"/>
    <property type="match status" value="1"/>
</dbReference>
<evidence type="ECO:0000256" key="9">
    <source>
        <dbReference type="PROSITE-ProRule" id="PRU00282"/>
    </source>
</evidence>
<keyword evidence="7" id="KW-0496">Mitochondrion</keyword>
<comment type="similarity">
    <text evidence="2 10">Belongs to the mitochondrial carrier (TC 2.A.29) family.</text>
</comment>
<evidence type="ECO:0000256" key="6">
    <source>
        <dbReference type="ARBA" id="ARBA00022989"/>
    </source>
</evidence>
<protein>
    <submittedName>
        <fullName evidence="13 14">Mitochondrial basic amino acids transporter-like</fullName>
    </submittedName>
</protein>
<accession>A0ABM1F1B2</accession>
<evidence type="ECO:0000256" key="8">
    <source>
        <dbReference type="ARBA" id="ARBA00023136"/>
    </source>
</evidence>
<keyword evidence="6 11" id="KW-1133">Transmembrane helix</keyword>
<evidence type="ECO:0000256" key="11">
    <source>
        <dbReference type="SAM" id="Phobius"/>
    </source>
</evidence>
<dbReference type="Gene3D" id="1.50.40.10">
    <property type="entry name" value="Mitochondrial carrier domain"/>
    <property type="match status" value="1"/>
</dbReference>
<comment type="subcellular location">
    <subcellularLocation>
        <location evidence="1">Mitochondrion membrane</location>
        <topology evidence="1">Multi-pass membrane protein</topology>
    </subcellularLocation>
</comment>
<reference evidence="13 14" key="1">
    <citation type="submission" date="2025-05" db="UniProtKB">
        <authorList>
            <consortium name="RefSeq"/>
        </authorList>
    </citation>
    <scope>IDENTIFICATION</scope>
</reference>
<dbReference type="Proteomes" id="UP000695022">
    <property type="component" value="Unplaced"/>
</dbReference>
<dbReference type="GeneID" id="106818032"/>
<keyword evidence="4 9" id="KW-0812">Transmembrane</keyword>
<feature type="transmembrane region" description="Helical" evidence="11">
    <location>
        <begin position="296"/>
        <end position="318"/>
    </location>
</feature>
<evidence type="ECO:0000313" key="13">
    <source>
        <dbReference type="RefSeq" id="XP_014678232.1"/>
    </source>
</evidence>
<dbReference type="InterPro" id="IPR002067">
    <property type="entry name" value="MCP"/>
</dbReference>
<dbReference type="InterPro" id="IPR023395">
    <property type="entry name" value="MCP_dom_sf"/>
</dbReference>
<name>A0ABM1F1B2_PRICU</name>
<sequence>MRDMDMALVYLLREHDLPAEFRIQPVKIEIKDPVWDFAAGCFGGSAGVLVGHPFDTVKIRLQTQHALHPVYSGTWDCFKQIIQKESIMGLYKGMSSPLASVAFINAIGFGIYGNMIRCFDDPDSLRSHFLAGMAAGAVQSAILSPMELTKTRMQIQGQGKPAWFYYRYAWKRQAVYRNPVDCAIKLTRADGLRRGFFKGFWPTLLRETPGCGVYFTAYEVMCRALGGGNSDKVGPLGVLLAGGLSGMVSWTVTYPIDVVKSRYQADGVTARTYTGVMHCIFYSYRTEGARMFWRGYVATMIRAFPVNAATLAVATWFLRVARKKDRRAEGSSDFEVLLA</sequence>